<evidence type="ECO:0000313" key="5">
    <source>
        <dbReference type="EMBL" id="ERK71498.1"/>
    </source>
</evidence>
<dbReference type="Gene3D" id="3.40.50.2300">
    <property type="match status" value="2"/>
</dbReference>
<feature type="non-terminal residue" evidence="5">
    <location>
        <position position="1"/>
    </location>
</feature>
<dbReference type="GO" id="GO:0003700">
    <property type="term" value="F:DNA-binding transcription factor activity"/>
    <property type="evidence" value="ECO:0007669"/>
    <property type="project" value="TreeGrafter"/>
</dbReference>
<reference evidence="5 6" key="1">
    <citation type="submission" date="2013-08" db="EMBL/GenBank/DDBJ databases">
        <authorList>
            <person name="Weinstock G."/>
            <person name="Sodergren E."/>
            <person name="Wylie T."/>
            <person name="Fulton L."/>
            <person name="Fulton R."/>
            <person name="Fronick C."/>
            <person name="O'Laughlin M."/>
            <person name="Godfrey J."/>
            <person name="Miner T."/>
            <person name="Herter B."/>
            <person name="Appelbaum E."/>
            <person name="Cordes M."/>
            <person name="Lek S."/>
            <person name="Wollam A."/>
            <person name="Pepin K.H."/>
            <person name="Palsikar V.B."/>
            <person name="Mitreva M."/>
            <person name="Wilson R.K."/>
        </authorList>
    </citation>
    <scope>NUCLEOTIDE SEQUENCE [LARGE SCALE GENOMIC DNA]</scope>
    <source>
        <strain evidence="5 6">ATCC 14665</strain>
    </source>
</reference>
<comment type="caution">
    <text evidence="5">The sequence shown here is derived from an EMBL/GenBank/DDBJ whole genome shotgun (WGS) entry which is preliminary data.</text>
</comment>
<keyword evidence="1" id="KW-0805">Transcription regulation</keyword>
<evidence type="ECO:0000259" key="4">
    <source>
        <dbReference type="Pfam" id="PF13377"/>
    </source>
</evidence>
<dbReference type="PANTHER" id="PTHR30146:SF109">
    <property type="entry name" value="HTH-TYPE TRANSCRIPTIONAL REGULATOR GALS"/>
    <property type="match status" value="1"/>
</dbReference>
<feature type="domain" description="Transcriptional regulator LacI/GalR-like sensor" evidence="4">
    <location>
        <begin position="12"/>
        <end position="106"/>
    </location>
</feature>
<evidence type="ECO:0000256" key="2">
    <source>
        <dbReference type="ARBA" id="ARBA00023125"/>
    </source>
</evidence>
<sequence length="109" mass="11544">TLRDWTRGLRYDEQAPTGVVAAHDGLAIAAMRALTDAGLRVPDDLSVIGADDHAASADFIPRLSTVAFDADELAADLVEAYATMRSGGRVERVDAPPVRVRARESTAPA</sequence>
<dbReference type="PANTHER" id="PTHR30146">
    <property type="entry name" value="LACI-RELATED TRANSCRIPTIONAL REPRESSOR"/>
    <property type="match status" value="1"/>
</dbReference>
<dbReference type="SUPFAM" id="SSF53822">
    <property type="entry name" value="Periplasmic binding protein-like I"/>
    <property type="match status" value="1"/>
</dbReference>
<gene>
    <name evidence="5" type="ORF">N136_02149</name>
</gene>
<dbReference type="EMBL" id="AWVQ01000267">
    <property type="protein sequence ID" value="ERK71498.1"/>
    <property type="molecule type" value="Genomic_DNA"/>
</dbReference>
<protein>
    <recommendedName>
        <fullName evidence="4">Transcriptional regulator LacI/GalR-like sensor domain-containing protein</fullName>
    </recommendedName>
</protein>
<keyword evidence="2" id="KW-0238">DNA-binding</keyword>
<dbReference type="Proteomes" id="UP000016605">
    <property type="component" value="Unassembled WGS sequence"/>
</dbReference>
<evidence type="ECO:0000256" key="1">
    <source>
        <dbReference type="ARBA" id="ARBA00023015"/>
    </source>
</evidence>
<dbReference type="InterPro" id="IPR028082">
    <property type="entry name" value="Peripla_BP_I"/>
</dbReference>
<dbReference type="GO" id="GO:0000976">
    <property type="term" value="F:transcription cis-regulatory region binding"/>
    <property type="evidence" value="ECO:0007669"/>
    <property type="project" value="TreeGrafter"/>
</dbReference>
<dbReference type="InterPro" id="IPR046335">
    <property type="entry name" value="LacI/GalR-like_sensor"/>
</dbReference>
<name>U2T211_LEIAQ</name>
<keyword evidence="3" id="KW-0804">Transcription</keyword>
<dbReference type="PATRIC" id="fig|1358026.3.peg.1835"/>
<evidence type="ECO:0000313" key="6">
    <source>
        <dbReference type="Proteomes" id="UP000016605"/>
    </source>
</evidence>
<accession>U2T211</accession>
<evidence type="ECO:0000256" key="3">
    <source>
        <dbReference type="ARBA" id="ARBA00023163"/>
    </source>
</evidence>
<proteinExistence type="predicted"/>
<dbReference type="AlphaFoldDB" id="U2T211"/>
<dbReference type="RefSeq" id="WP_021762436.1">
    <property type="nucleotide sequence ID" value="NZ_KI272140.1"/>
</dbReference>
<dbReference type="Pfam" id="PF13377">
    <property type="entry name" value="Peripla_BP_3"/>
    <property type="match status" value="1"/>
</dbReference>
<organism evidence="5 6">
    <name type="scientific">Leifsonia aquatica ATCC 14665</name>
    <dbReference type="NCBI Taxonomy" id="1358026"/>
    <lineage>
        <taxon>Bacteria</taxon>
        <taxon>Bacillati</taxon>
        <taxon>Actinomycetota</taxon>
        <taxon>Actinomycetes</taxon>
        <taxon>Micrococcales</taxon>
        <taxon>Microbacteriaceae</taxon>
        <taxon>Leifsonia</taxon>
    </lineage>
</organism>
<dbReference type="HOGENOM" id="CLU_2176351_0_0_11"/>